<evidence type="ECO:0000256" key="2">
    <source>
        <dbReference type="ARBA" id="ARBA00034247"/>
    </source>
</evidence>
<reference evidence="6" key="1">
    <citation type="submission" date="2022-06" db="EMBL/GenBank/DDBJ databases">
        <title>Complete genome sequence and characterization of Cupriavidus gilardii QJ1 isolated from contaminating cells.</title>
        <authorList>
            <person name="Qi J."/>
        </authorList>
    </citation>
    <scope>NUCLEOTIDE SEQUENCE</scope>
    <source>
        <strain evidence="6">QJ1</strain>
    </source>
</reference>
<comment type="catalytic activity">
    <reaction evidence="2">
        <text>2 GTP = 3',3'-c-di-GMP + 2 diphosphate</text>
        <dbReference type="Rhea" id="RHEA:24898"/>
        <dbReference type="ChEBI" id="CHEBI:33019"/>
        <dbReference type="ChEBI" id="CHEBI:37565"/>
        <dbReference type="ChEBI" id="CHEBI:58805"/>
        <dbReference type="EC" id="2.7.7.65"/>
    </reaction>
</comment>
<dbReference type="EMBL" id="CP098735">
    <property type="protein sequence ID" value="USE77358.1"/>
    <property type="molecule type" value="Genomic_DNA"/>
</dbReference>
<accession>A0ABY4VK17</accession>
<feature type="transmembrane region" description="Helical" evidence="4">
    <location>
        <begin position="124"/>
        <end position="141"/>
    </location>
</feature>
<evidence type="ECO:0000259" key="5">
    <source>
        <dbReference type="PROSITE" id="PS50887"/>
    </source>
</evidence>
<dbReference type="SMART" id="SM00267">
    <property type="entry name" value="GGDEF"/>
    <property type="match status" value="1"/>
</dbReference>
<dbReference type="InterPro" id="IPR029787">
    <property type="entry name" value="Nucleotide_cyclase"/>
</dbReference>
<dbReference type="PANTHER" id="PTHR45138:SF9">
    <property type="entry name" value="DIGUANYLATE CYCLASE DGCM-RELATED"/>
    <property type="match status" value="1"/>
</dbReference>
<gene>
    <name evidence="6" type="ORF">NDR89_08945</name>
</gene>
<feature type="transmembrane region" description="Helical" evidence="4">
    <location>
        <begin position="6"/>
        <end position="31"/>
    </location>
</feature>
<feature type="transmembrane region" description="Helical" evidence="4">
    <location>
        <begin position="153"/>
        <end position="174"/>
    </location>
</feature>
<dbReference type="CDD" id="cd01949">
    <property type="entry name" value="GGDEF"/>
    <property type="match status" value="1"/>
</dbReference>
<dbReference type="Pfam" id="PF00990">
    <property type="entry name" value="GGDEF"/>
    <property type="match status" value="1"/>
</dbReference>
<feature type="transmembrane region" description="Helical" evidence="4">
    <location>
        <begin position="65"/>
        <end position="84"/>
    </location>
</feature>
<proteinExistence type="predicted"/>
<sequence>MQLDQHSIVIVMMVVFSSTLLISAGLVFALIRTDAGRLWAGGHLVLSAGGLALTLNAATAHLVEVGAVAAMVYLAGKLTIYGGVRVHQGLPGFTRIQGAAVVIAVAASLDALTGPQPVLQLHRVAYVALALLSLATILVLLRSRVRHSEIGLPLVLLASAVQLCAQLYGAAVAWQGDGAISPSPFNAGSLAHDATYNAVVVLAPLVATLLGLFGFTVMALEQVIANKERGARIDGLTGLLNRAALDNAASRLIVSALRNRQAVACLVIDVDHFKQVNDRSGHRAGDAVLQAIAEALDNSRRASDVAGRYGGEEFCVLCPHTDEHQATALARRILRKVRAIPLPGPAGKFASVSIGVAQLRDDGSDSVGLWQQLFGNADRALYEAKRRGRDRYVVASTLEREEAMAAAAASRPAAEAAPASAAAASEIPLEADVSGDGR</sequence>
<dbReference type="PROSITE" id="PS50887">
    <property type="entry name" value="GGDEF"/>
    <property type="match status" value="1"/>
</dbReference>
<dbReference type="InterPro" id="IPR000160">
    <property type="entry name" value="GGDEF_dom"/>
</dbReference>
<dbReference type="Gene3D" id="3.30.70.270">
    <property type="match status" value="1"/>
</dbReference>
<dbReference type="PANTHER" id="PTHR45138">
    <property type="entry name" value="REGULATORY COMPONENTS OF SENSORY TRANSDUCTION SYSTEM"/>
    <property type="match status" value="1"/>
</dbReference>
<dbReference type="SUPFAM" id="SSF55073">
    <property type="entry name" value="Nucleotide cyclase"/>
    <property type="match status" value="1"/>
</dbReference>
<keyword evidence="4" id="KW-0472">Membrane</keyword>
<dbReference type="EC" id="2.7.7.65" evidence="1"/>
<feature type="region of interest" description="Disordered" evidence="3">
    <location>
        <begin position="405"/>
        <end position="438"/>
    </location>
</feature>
<feature type="transmembrane region" description="Helical" evidence="4">
    <location>
        <begin position="194"/>
        <end position="220"/>
    </location>
</feature>
<keyword evidence="4" id="KW-0812">Transmembrane</keyword>
<dbReference type="InterPro" id="IPR050469">
    <property type="entry name" value="Diguanylate_Cyclase"/>
</dbReference>
<evidence type="ECO:0000313" key="6">
    <source>
        <dbReference type="EMBL" id="USE77358.1"/>
    </source>
</evidence>
<dbReference type="Proteomes" id="UP001056648">
    <property type="component" value="Chromosome 1"/>
</dbReference>
<dbReference type="NCBIfam" id="TIGR00254">
    <property type="entry name" value="GGDEF"/>
    <property type="match status" value="1"/>
</dbReference>
<evidence type="ECO:0000256" key="3">
    <source>
        <dbReference type="SAM" id="MobiDB-lite"/>
    </source>
</evidence>
<evidence type="ECO:0000313" key="7">
    <source>
        <dbReference type="Proteomes" id="UP001056648"/>
    </source>
</evidence>
<keyword evidence="7" id="KW-1185">Reference proteome</keyword>
<keyword evidence="4" id="KW-1133">Transmembrane helix</keyword>
<feature type="compositionally biased region" description="Low complexity" evidence="3">
    <location>
        <begin position="405"/>
        <end position="431"/>
    </location>
</feature>
<feature type="domain" description="GGDEF" evidence="5">
    <location>
        <begin position="261"/>
        <end position="397"/>
    </location>
</feature>
<dbReference type="RefSeq" id="WP_252251793.1">
    <property type="nucleotide sequence ID" value="NZ_CP098735.1"/>
</dbReference>
<protein>
    <recommendedName>
        <fullName evidence="1">diguanylate cyclase</fullName>
        <ecNumber evidence="1">2.7.7.65</ecNumber>
    </recommendedName>
</protein>
<feature type="transmembrane region" description="Helical" evidence="4">
    <location>
        <begin position="38"/>
        <end position="59"/>
    </location>
</feature>
<dbReference type="InterPro" id="IPR043128">
    <property type="entry name" value="Rev_trsase/Diguanyl_cyclase"/>
</dbReference>
<name>A0ABY4VK17_9BURK</name>
<organism evidence="6 7">
    <name type="scientific">Cupriavidus gilardii</name>
    <dbReference type="NCBI Taxonomy" id="82541"/>
    <lineage>
        <taxon>Bacteria</taxon>
        <taxon>Pseudomonadati</taxon>
        <taxon>Pseudomonadota</taxon>
        <taxon>Betaproteobacteria</taxon>
        <taxon>Burkholderiales</taxon>
        <taxon>Burkholderiaceae</taxon>
        <taxon>Cupriavidus</taxon>
    </lineage>
</organism>
<evidence type="ECO:0000256" key="4">
    <source>
        <dbReference type="SAM" id="Phobius"/>
    </source>
</evidence>
<evidence type="ECO:0000256" key="1">
    <source>
        <dbReference type="ARBA" id="ARBA00012528"/>
    </source>
</evidence>